<evidence type="ECO:0000313" key="2">
    <source>
        <dbReference type="EMBL" id="MFD0287774.1"/>
    </source>
</evidence>
<dbReference type="EMBL" id="JBHTEC010000004">
    <property type="protein sequence ID" value="MFD0287774.1"/>
    <property type="molecule type" value="Genomic_DNA"/>
</dbReference>
<dbReference type="InterPro" id="IPR025382">
    <property type="entry name" value="Cap4-like_endonuclease_dom"/>
</dbReference>
<protein>
    <submittedName>
        <fullName evidence="2">DsDNA nuclease domain-containing protein</fullName>
    </submittedName>
</protein>
<evidence type="ECO:0000259" key="1">
    <source>
        <dbReference type="Pfam" id="PF14130"/>
    </source>
</evidence>
<comment type="caution">
    <text evidence="2">The sequence shown here is derived from an EMBL/GenBank/DDBJ whole genome shotgun (WGS) entry which is preliminary data.</text>
</comment>
<name>A0ABW2VY58_9ACTN</name>
<dbReference type="Proteomes" id="UP001596957">
    <property type="component" value="Unassembled WGS sequence"/>
</dbReference>
<accession>A0ABW2VY58</accession>
<dbReference type="Pfam" id="PF14130">
    <property type="entry name" value="Cap4_nuclease"/>
    <property type="match status" value="1"/>
</dbReference>
<gene>
    <name evidence="2" type="ORF">ACFQZP_40345</name>
</gene>
<evidence type="ECO:0000313" key="3">
    <source>
        <dbReference type="Proteomes" id="UP001596957"/>
    </source>
</evidence>
<keyword evidence="3" id="KW-1185">Reference proteome</keyword>
<dbReference type="RefSeq" id="WP_381255855.1">
    <property type="nucleotide sequence ID" value="NZ_JBHTBI010000014.1"/>
</dbReference>
<feature type="domain" description="CD-NTase associated protein 4-like DNA endonuclease" evidence="1">
    <location>
        <begin position="7"/>
        <end position="124"/>
    </location>
</feature>
<organism evidence="2 3">
    <name type="scientific">Streptomyces lutosisoli</name>
    <dbReference type="NCBI Taxonomy" id="2665721"/>
    <lineage>
        <taxon>Bacteria</taxon>
        <taxon>Bacillati</taxon>
        <taxon>Actinomycetota</taxon>
        <taxon>Actinomycetes</taxon>
        <taxon>Kitasatosporales</taxon>
        <taxon>Streptomycetaceae</taxon>
        <taxon>Streptomyces</taxon>
    </lineage>
</organism>
<proteinExistence type="predicted"/>
<reference evidence="3" key="1">
    <citation type="journal article" date="2019" name="Int. J. Syst. Evol. Microbiol.">
        <title>The Global Catalogue of Microorganisms (GCM) 10K type strain sequencing project: providing services to taxonomists for standard genome sequencing and annotation.</title>
        <authorList>
            <consortium name="The Broad Institute Genomics Platform"/>
            <consortium name="The Broad Institute Genome Sequencing Center for Infectious Disease"/>
            <person name="Wu L."/>
            <person name="Ma J."/>
        </authorList>
    </citation>
    <scope>NUCLEOTIDE SEQUENCE [LARGE SCALE GENOMIC DNA]</scope>
    <source>
        <strain evidence="3">CGMCC 4.7198</strain>
    </source>
</reference>
<sequence length="362" mass="40449">MALAPADGGRRSRRGFAYQDVVTLLDCLDMLDGQWTSVSWEDLEDILCYRDAEPNYRQVKTIEEAGTRHSVASVCRPETAQKTAETSYLGKLFLDKPLPEGTRFTLVINEMPQRDLHEFAVERDHPRGPVSESTRNDVIARLNGLQLPNGRDIAWCVDRLDVLVAGRTIEDVEREALHRLAPHVGALLGTGAMYEEVEEVMTRLMEVITRRARALRPQDFTSETFRTAVETSVRKATGRRRDGSTEPLMTLREKLQPAEVSDAEAEGLHDAMLAFRRRRRASIGTKRQQLDDLADDVHALCTVTMAERHSGLIAPGPDAYQATVLKVANMPQVGDRTHNLTDALATLSDITARCLNRYADAS</sequence>